<evidence type="ECO:0008006" key="3">
    <source>
        <dbReference type="Google" id="ProtNLM"/>
    </source>
</evidence>
<reference evidence="1 2" key="1">
    <citation type="submission" date="2024-02" db="EMBL/GenBank/DDBJ databases">
        <title>Genome sequence of Aquincola sp. MAHUQ-54.</title>
        <authorList>
            <person name="Huq M.A."/>
        </authorList>
    </citation>
    <scope>NUCLEOTIDE SEQUENCE [LARGE SCALE GENOMIC DNA]</scope>
    <source>
        <strain evidence="1 2">MAHUQ-54</strain>
    </source>
</reference>
<comment type="caution">
    <text evidence="1">The sequence shown here is derived from an EMBL/GenBank/DDBJ whole genome shotgun (WGS) entry which is preliminary data.</text>
</comment>
<dbReference type="EMBL" id="JAZIBG010000024">
    <property type="protein sequence ID" value="MEF7614291.1"/>
    <property type="molecule type" value="Genomic_DNA"/>
</dbReference>
<accession>A0AAW9Q383</accession>
<evidence type="ECO:0000313" key="2">
    <source>
        <dbReference type="Proteomes" id="UP001336250"/>
    </source>
</evidence>
<keyword evidence="2" id="KW-1185">Reference proteome</keyword>
<name>A0AAW9Q383_9BURK</name>
<sequence>MNESLSADIAATAARLVVEEGMEYGPAKRKAARTLGRSRPSDLPSNDAVEDAVREYISVFCADTQPAELAALRGLALRWMERLAEFRPHLSGAAWRGTATRLSALHIDLYCDDPKAAEIALVNQGVDYDVGSLPSPRGGQIDVLSVASFCPVLREQVTLFLAVRDLDDVRGALKPDATGRTLRGDLGALRRRMAEDAGEPAAGGTITG</sequence>
<evidence type="ECO:0000313" key="1">
    <source>
        <dbReference type="EMBL" id="MEF7614291.1"/>
    </source>
</evidence>
<gene>
    <name evidence="1" type="ORF">V4F39_10260</name>
</gene>
<protein>
    <recommendedName>
        <fullName evidence="3">UDP-N-acetylmuramate--alanine ligase</fullName>
    </recommendedName>
</protein>
<dbReference type="AlphaFoldDB" id="A0AAW9Q383"/>
<proteinExistence type="predicted"/>
<dbReference type="RefSeq" id="WP_332289260.1">
    <property type="nucleotide sequence ID" value="NZ_JAZIBG010000024.1"/>
</dbReference>
<dbReference type="Proteomes" id="UP001336250">
    <property type="component" value="Unassembled WGS sequence"/>
</dbReference>
<organism evidence="1 2">
    <name type="scientific">Aquincola agrisoli</name>
    <dbReference type="NCBI Taxonomy" id="3119538"/>
    <lineage>
        <taxon>Bacteria</taxon>
        <taxon>Pseudomonadati</taxon>
        <taxon>Pseudomonadota</taxon>
        <taxon>Betaproteobacteria</taxon>
        <taxon>Burkholderiales</taxon>
        <taxon>Sphaerotilaceae</taxon>
        <taxon>Aquincola</taxon>
    </lineage>
</organism>